<feature type="transmembrane region" description="Helical" evidence="7">
    <location>
        <begin position="49"/>
        <end position="69"/>
    </location>
</feature>
<dbReference type="PANTHER" id="PTHR30589">
    <property type="entry name" value="PROLIPOPROTEIN DIACYLGLYCERYL TRANSFERASE"/>
    <property type="match status" value="1"/>
</dbReference>
<evidence type="ECO:0000256" key="3">
    <source>
        <dbReference type="ARBA" id="ARBA00022679"/>
    </source>
</evidence>
<dbReference type="GO" id="GO:0008961">
    <property type="term" value="F:phosphatidylglycerol-prolipoprotein diacylglyceryl transferase activity"/>
    <property type="evidence" value="ECO:0007669"/>
    <property type="project" value="InterPro"/>
</dbReference>
<keyword evidence="3" id="KW-0808">Transferase</keyword>
<keyword evidence="2" id="KW-1003">Cell membrane</keyword>
<evidence type="ECO:0000256" key="1">
    <source>
        <dbReference type="ARBA" id="ARBA00007150"/>
    </source>
</evidence>
<sequence>MDPQISIMGLKMLTFNSYKLFMAISAAAAMAICYMALIKEKLTVKQAVALTLTIGAGFFLGARLLHYMLNRELYIEKAFKITDISATNFALYGGILGSALLGGLAVIIMRLRLLKIADILVPAICVGIGTMKIGCLFNGCCYGKETELPWGIRFPMGSPAYSYHFKDKAANFTILNIPLESHAVHPTQIYELLAAAAIMLLAVYLNKKSLKDGIVFIACSLAFTIFRTINHGLREFNSAQANYLMWQPRLYLVIMAILSGMLLWIFFSDGIGTKKRA</sequence>
<keyword evidence="5 7" id="KW-1133">Transmembrane helix</keyword>
<evidence type="ECO:0008006" key="9">
    <source>
        <dbReference type="Google" id="ProtNLM"/>
    </source>
</evidence>
<accession>Q8GCT1</accession>
<evidence type="ECO:0000256" key="4">
    <source>
        <dbReference type="ARBA" id="ARBA00022692"/>
    </source>
</evidence>
<dbReference type="AlphaFoldDB" id="Q8GCT1"/>
<dbReference type="Pfam" id="PF01790">
    <property type="entry name" value="LGT"/>
    <property type="match status" value="1"/>
</dbReference>
<evidence type="ECO:0000256" key="5">
    <source>
        <dbReference type="ARBA" id="ARBA00022989"/>
    </source>
</evidence>
<proteinExistence type="inferred from homology"/>
<feature type="transmembrane region" description="Helical" evidence="7">
    <location>
        <begin position="189"/>
        <end position="206"/>
    </location>
</feature>
<feature type="transmembrane region" description="Helical" evidence="7">
    <location>
        <begin position="89"/>
        <end position="107"/>
    </location>
</feature>
<keyword evidence="4 7" id="KW-0812">Transmembrane</keyword>
<protein>
    <recommendedName>
        <fullName evidence="9">Phosphatidylglycerol--prolipoprotein diacylglyceryl transferase</fullName>
    </recommendedName>
</protein>
<organism evidence="8">
    <name type="scientific">Peptoclostridium acidaminophilum</name>
    <name type="common">Eubacterium acidaminophilum</name>
    <dbReference type="NCBI Taxonomy" id="1731"/>
    <lineage>
        <taxon>Bacteria</taxon>
        <taxon>Bacillati</taxon>
        <taxon>Bacillota</taxon>
        <taxon>Clostridia</taxon>
        <taxon>Peptostreptococcales</taxon>
        <taxon>Peptoclostridiaceae</taxon>
        <taxon>Peptoclostridium</taxon>
    </lineage>
</organism>
<feature type="transmembrane region" description="Helical" evidence="7">
    <location>
        <begin position="20"/>
        <end position="37"/>
    </location>
</feature>
<dbReference type="InterPro" id="IPR001640">
    <property type="entry name" value="Lgt"/>
</dbReference>
<dbReference type="EMBL" id="AY166689">
    <property type="protein sequence ID" value="AAN86539.1"/>
    <property type="molecule type" value="Genomic_DNA"/>
</dbReference>
<reference evidence="8" key="1">
    <citation type="journal article" date="2004" name="Arch. Microbiol.">
        <title>Identification and characterization of the cytoplasmic tungstate/molybdate-binding protein (Mop) from Eubacterium acidaminophilum.</title>
        <authorList>
            <person name="Makdessi K."/>
            <person name="Fritsche K."/>
            <person name="Pich A."/>
            <person name="Andreesen J.R."/>
        </authorList>
    </citation>
    <scope>NUCLEOTIDE SEQUENCE</scope>
</reference>
<comment type="similarity">
    <text evidence="1">Belongs to the Lgt family.</text>
</comment>
<evidence type="ECO:0000313" key="8">
    <source>
        <dbReference type="EMBL" id="AAN86539.1"/>
    </source>
</evidence>
<evidence type="ECO:0000256" key="2">
    <source>
        <dbReference type="ARBA" id="ARBA00022475"/>
    </source>
</evidence>
<feature type="transmembrane region" description="Helical" evidence="7">
    <location>
        <begin position="213"/>
        <end position="230"/>
    </location>
</feature>
<keyword evidence="6 7" id="KW-0472">Membrane</keyword>
<dbReference type="PANTHER" id="PTHR30589:SF0">
    <property type="entry name" value="PHOSPHATIDYLGLYCEROL--PROLIPOPROTEIN DIACYLGLYCERYL TRANSFERASE"/>
    <property type="match status" value="1"/>
</dbReference>
<dbReference type="GO" id="GO:0005886">
    <property type="term" value="C:plasma membrane"/>
    <property type="evidence" value="ECO:0007669"/>
    <property type="project" value="InterPro"/>
</dbReference>
<evidence type="ECO:0000256" key="7">
    <source>
        <dbReference type="SAM" id="Phobius"/>
    </source>
</evidence>
<name>Q8GCT1_PEPAC</name>
<dbReference type="GO" id="GO:0042158">
    <property type="term" value="P:lipoprotein biosynthetic process"/>
    <property type="evidence" value="ECO:0007669"/>
    <property type="project" value="InterPro"/>
</dbReference>
<evidence type="ECO:0000256" key="6">
    <source>
        <dbReference type="ARBA" id="ARBA00023136"/>
    </source>
</evidence>
<feature type="transmembrane region" description="Helical" evidence="7">
    <location>
        <begin position="250"/>
        <end position="267"/>
    </location>
</feature>